<name>W8UQQ1_KLEPN</name>
<proteinExistence type="predicted"/>
<gene>
    <name evidence="1" type="ORF">KPNJ2_04619</name>
</gene>
<reference evidence="1 2" key="1">
    <citation type="journal article" date="2014" name="Proc. Natl. Acad. Sci. U.S.A.">
        <title>Molecular dissection of the evolution of carbapenem-resistant multilocus sequence type 258 Klebsiella pneumoniae.</title>
        <authorList>
            <person name="Deleo F.R."/>
            <person name="Chen L."/>
            <person name="Porcella S.F."/>
            <person name="Martens C.A."/>
            <person name="Kobayashi S.D."/>
            <person name="Porter A.R."/>
            <person name="Chavda K.D."/>
            <person name="Jacobs M.R."/>
            <person name="Mathema B."/>
            <person name="Olsen R.J."/>
            <person name="Bonomo R.A."/>
            <person name="Musser J.M."/>
            <person name="Kreiswirth B.N."/>
        </authorList>
    </citation>
    <scope>NUCLEOTIDE SEQUENCE [LARGE SCALE GENOMIC DNA]</scope>
    <source>
        <strain evidence="1">30684/NJST258_2</strain>
    </source>
</reference>
<organism evidence="1 2">
    <name type="scientific">Klebsiella pneumoniae 30684/NJST258_2</name>
    <dbReference type="NCBI Taxonomy" id="1420013"/>
    <lineage>
        <taxon>Bacteria</taxon>
        <taxon>Pseudomonadati</taxon>
        <taxon>Pseudomonadota</taxon>
        <taxon>Gammaproteobacteria</taxon>
        <taxon>Enterobacterales</taxon>
        <taxon>Enterobacteriaceae</taxon>
        <taxon>Klebsiella/Raoultella group</taxon>
        <taxon>Klebsiella</taxon>
        <taxon>Klebsiella pneumoniae complex</taxon>
    </lineage>
</organism>
<dbReference type="HOGENOM" id="CLU_3382344_0_0_6"/>
<sequence>MRIIGGLHGILASVHLFLYYTGKNNEPKATLLF</sequence>
<dbReference type="EMBL" id="CP006918">
    <property type="protein sequence ID" value="AHM81395.1"/>
    <property type="molecule type" value="Genomic_DNA"/>
</dbReference>
<accession>W8UQQ1</accession>
<dbReference type="AlphaFoldDB" id="W8UQQ1"/>
<dbReference type="KEGG" id="kps:KPNJ2_04619"/>
<evidence type="ECO:0000313" key="1">
    <source>
        <dbReference type="EMBL" id="AHM81395.1"/>
    </source>
</evidence>
<dbReference type="Proteomes" id="UP000019586">
    <property type="component" value="Chromosome"/>
</dbReference>
<protein>
    <submittedName>
        <fullName evidence="1">Uncharacterized protein</fullName>
    </submittedName>
</protein>
<evidence type="ECO:0000313" key="2">
    <source>
        <dbReference type="Proteomes" id="UP000019586"/>
    </source>
</evidence>